<dbReference type="Pfam" id="PF12729">
    <property type="entry name" value="4HB_MCP_1"/>
    <property type="match status" value="1"/>
</dbReference>
<dbReference type="PANTHER" id="PTHR43531">
    <property type="entry name" value="PROTEIN ICFG"/>
    <property type="match status" value="1"/>
</dbReference>
<dbReference type="PANTHER" id="PTHR43531:SF5">
    <property type="entry name" value="METHYL-ACCEPTING CHEMOTAXIS PROTEIN III"/>
    <property type="match status" value="1"/>
</dbReference>
<dbReference type="KEGG" id="epe:CI789_22425"/>
<dbReference type="PROSITE" id="PS50111">
    <property type="entry name" value="CHEMOTAXIS_TRANSDUC_2"/>
    <property type="match status" value="1"/>
</dbReference>
<dbReference type="CDD" id="cd19411">
    <property type="entry name" value="MCP2201-like_sensor"/>
    <property type="match status" value="1"/>
</dbReference>
<accession>A0A357U3R8</accession>
<sequence>MLRIKNMKLSVMLSLAFLVVIAGGVLVSVFAGIKLSDANDQQKLTSARLDDLQILRTVKDNATLQSTLMLRALATEEGAVAPDMLAQIEQAQSGNQAITTRFRQLVEGAKSLPGINLQEVEEASTLLAGIEQTQPAFVAAMTRLLQLKSSNDMAGTRALITGPLKVAQDAYLTAIDAMVSYQSRVTKGTAVQSQESLSGVFVTLIVLTLASVALGLLMSGLITRHIKRQLGGEPVQAQRLASAIADGDLNTPVELRAKDTTSLLASLDVMQTRLRSLVTQIKETAASVSLASDEIAQGNTELSSRTEQQAAALQQTAASMEQLTATIRNNSQSATQTASSARGAAVLAREGEEHVQTMGSTMKDIAQSSGKIRDITGVIEGIAFQTNILALNAAVEAARAGEQGRGFAVVAGEVRILAQRSATAAREIKALIAEAVAEVENGVTVADNTGRSIVAVVSMVSELAASMDEIALASGEQMLGISQISTAVSQMDNVTQSNAALVEESSTASQSLAEQVHSLQAMTDTFRV</sequence>
<protein>
    <submittedName>
        <fullName evidence="9">Resolvase</fullName>
    </submittedName>
</protein>
<keyword evidence="6" id="KW-1133">Transmembrane helix</keyword>
<organism evidence="9 10">
    <name type="scientific">Erwinia persicina</name>
    <dbReference type="NCBI Taxonomy" id="55211"/>
    <lineage>
        <taxon>Bacteria</taxon>
        <taxon>Pseudomonadati</taxon>
        <taxon>Pseudomonadota</taxon>
        <taxon>Gammaproteobacteria</taxon>
        <taxon>Enterobacterales</taxon>
        <taxon>Erwiniaceae</taxon>
        <taxon>Erwinia</taxon>
    </lineage>
</organism>
<dbReference type="InterPro" id="IPR051310">
    <property type="entry name" value="MCP_chemotaxis"/>
</dbReference>
<dbReference type="RefSeq" id="WP_118665616.1">
    <property type="nucleotide sequence ID" value="NZ_CP022725.1"/>
</dbReference>
<dbReference type="CDD" id="cd11386">
    <property type="entry name" value="MCP_signal"/>
    <property type="match status" value="1"/>
</dbReference>
<feature type="domain" description="Methyl-accepting transducer" evidence="7">
    <location>
        <begin position="284"/>
        <end position="513"/>
    </location>
</feature>
<dbReference type="GO" id="GO:0004888">
    <property type="term" value="F:transmembrane signaling receptor activity"/>
    <property type="evidence" value="ECO:0007669"/>
    <property type="project" value="InterPro"/>
</dbReference>
<comment type="caution">
    <text evidence="9">The sequence shown here is derived from an EMBL/GenBank/DDBJ whole genome shotgun (WGS) entry which is preliminary data.</text>
</comment>
<keyword evidence="6" id="KW-0812">Transmembrane</keyword>
<dbReference type="Proteomes" id="UP000306393">
    <property type="component" value="Unassembled WGS sequence"/>
</dbReference>
<dbReference type="OrthoDB" id="2489132at2"/>
<dbReference type="PROSITE" id="PS50885">
    <property type="entry name" value="HAMP"/>
    <property type="match status" value="1"/>
</dbReference>
<evidence type="ECO:0000256" key="1">
    <source>
        <dbReference type="ARBA" id="ARBA00004370"/>
    </source>
</evidence>
<dbReference type="PRINTS" id="PR00260">
    <property type="entry name" value="CHEMTRNSDUCR"/>
</dbReference>
<keyword evidence="2" id="KW-0145">Chemotaxis</keyword>
<evidence type="ECO:0000256" key="6">
    <source>
        <dbReference type="SAM" id="Phobius"/>
    </source>
</evidence>
<dbReference type="SMART" id="SM00283">
    <property type="entry name" value="MA"/>
    <property type="match status" value="1"/>
</dbReference>
<dbReference type="EMBL" id="QGAC01000013">
    <property type="protein sequence ID" value="TKJ89102.1"/>
    <property type="molecule type" value="Genomic_DNA"/>
</dbReference>
<comment type="subcellular location">
    <subcellularLocation>
        <location evidence="1">Membrane</location>
    </subcellularLocation>
</comment>
<dbReference type="InterPro" id="IPR004090">
    <property type="entry name" value="Chemotax_Me-accpt_rcpt"/>
</dbReference>
<dbReference type="STRING" id="1219360.GCA_001571305_02807"/>
<dbReference type="GeneID" id="67475302"/>
<feature type="domain" description="HAMP" evidence="8">
    <location>
        <begin position="236"/>
        <end position="279"/>
    </location>
</feature>
<dbReference type="SUPFAM" id="SSF58104">
    <property type="entry name" value="Methyl-accepting chemotaxis protein (MCP) signaling domain"/>
    <property type="match status" value="1"/>
</dbReference>
<evidence type="ECO:0000256" key="2">
    <source>
        <dbReference type="ARBA" id="ARBA00022500"/>
    </source>
</evidence>
<keyword evidence="6" id="KW-0472">Membrane</keyword>
<dbReference type="Pfam" id="PF00015">
    <property type="entry name" value="MCPsignal"/>
    <property type="match status" value="1"/>
</dbReference>
<dbReference type="InterPro" id="IPR003660">
    <property type="entry name" value="HAMP_dom"/>
</dbReference>
<comment type="similarity">
    <text evidence="4">Belongs to the methyl-accepting chemotaxis (MCP) protein family.</text>
</comment>
<gene>
    <name evidence="9" type="ORF">EpCFBP13511_14745</name>
</gene>
<reference evidence="9 10" key="1">
    <citation type="journal article" date="2019" name="Sci. Rep.">
        <title>Differences in resource use lead to coexistence of seed-transmitted microbial populations.</title>
        <authorList>
            <person name="Torres-Cortes G."/>
            <person name="Garcia B.J."/>
            <person name="Compant S."/>
            <person name="Rezki S."/>
            <person name="Jones P."/>
            <person name="Preveaux A."/>
            <person name="Briand M."/>
            <person name="Roulet A."/>
            <person name="Bouchez O."/>
            <person name="Jacobson D."/>
            <person name="Barret M."/>
        </authorList>
    </citation>
    <scope>NUCLEOTIDE SEQUENCE [LARGE SCALE GENOMIC DNA]</scope>
    <source>
        <strain evidence="9 10">CFBP13511</strain>
    </source>
</reference>
<dbReference type="FunFam" id="1.10.287.950:FF:000001">
    <property type="entry name" value="Methyl-accepting chemotaxis sensory transducer"/>
    <property type="match status" value="1"/>
</dbReference>
<feature type="transmembrane region" description="Helical" evidence="6">
    <location>
        <begin position="197"/>
        <end position="218"/>
    </location>
</feature>
<dbReference type="InterPro" id="IPR004089">
    <property type="entry name" value="MCPsignal_dom"/>
</dbReference>
<evidence type="ECO:0000313" key="10">
    <source>
        <dbReference type="Proteomes" id="UP000306393"/>
    </source>
</evidence>
<dbReference type="GO" id="GO:0006935">
    <property type="term" value="P:chemotaxis"/>
    <property type="evidence" value="ECO:0007669"/>
    <property type="project" value="UniProtKB-KW"/>
</dbReference>
<evidence type="ECO:0000256" key="5">
    <source>
        <dbReference type="PROSITE-ProRule" id="PRU00284"/>
    </source>
</evidence>
<evidence type="ECO:0000259" key="7">
    <source>
        <dbReference type="PROSITE" id="PS50111"/>
    </source>
</evidence>
<dbReference type="InterPro" id="IPR047347">
    <property type="entry name" value="YvaQ-like_sensor"/>
</dbReference>
<dbReference type="Gene3D" id="1.10.287.950">
    <property type="entry name" value="Methyl-accepting chemotaxis protein"/>
    <property type="match status" value="1"/>
</dbReference>
<name>A0A357U3R8_9GAMM</name>
<evidence type="ECO:0000313" key="9">
    <source>
        <dbReference type="EMBL" id="TKJ89102.1"/>
    </source>
</evidence>
<dbReference type="InterPro" id="IPR024478">
    <property type="entry name" value="HlyB_4HB_MCP"/>
</dbReference>
<dbReference type="GO" id="GO:0005886">
    <property type="term" value="C:plasma membrane"/>
    <property type="evidence" value="ECO:0007669"/>
    <property type="project" value="TreeGrafter"/>
</dbReference>
<dbReference type="AlphaFoldDB" id="A0A357U3R8"/>
<proteinExistence type="inferred from homology"/>
<evidence type="ECO:0000256" key="4">
    <source>
        <dbReference type="ARBA" id="ARBA00029447"/>
    </source>
</evidence>
<keyword evidence="3 5" id="KW-0807">Transducer</keyword>
<dbReference type="GO" id="GO:0007165">
    <property type="term" value="P:signal transduction"/>
    <property type="evidence" value="ECO:0007669"/>
    <property type="project" value="UniProtKB-KW"/>
</dbReference>
<evidence type="ECO:0000256" key="3">
    <source>
        <dbReference type="ARBA" id="ARBA00023224"/>
    </source>
</evidence>
<evidence type="ECO:0000259" key="8">
    <source>
        <dbReference type="PROSITE" id="PS50885"/>
    </source>
</evidence>